<dbReference type="STRING" id="1618342.UY40_C0002G0061"/>
<evidence type="ECO:0000259" key="2">
    <source>
        <dbReference type="Pfam" id="PF02350"/>
    </source>
</evidence>
<comment type="similarity">
    <text evidence="1">Belongs to the UDP-N-acetylglucosamine 2-epimerase family.</text>
</comment>
<reference evidence="3 4" key="1">
    <citation type="journal article" date="2015" name="Nature">
        <title>rRNA introns, odd ribosomes, and small enigmatic genomes across a large radiation of phyla.</title>
        <authorList>
            <person name="Brown C.T."/>
            <person name="Hug L.A."/>
            <person name="Thomas B.C."/>
            <person name="Sharon I."/>
            <person name="Castelle C.J."/>
            <person name="Singh A."/>
            <person name="Wilkins M.J."/>
            <person name="Williams K.H."/>
            <person name="Banfield J.F."/>
        </authorList>
    </citation>
    <scope>NUCLEOTIDE SEQUENCE [LARGE SCALE GENOMIC DNA]</scope>
</reference>
<protein>
    <submittedName>
        <fullName evidence="3">UDP-N-acetylglucosamine 2-epimerase</fullName>
    </submittedName>
</protein>
<dbReference type="AlphaFoldDB" id="A0A0G1VIE9"/>
<gene>
    <name evidence="3" type="ORF">UY40_C0002G0061</name>
</gene>
<name>A0A0G1VIE9_9BACT</name>
<dbReference type="EMBL" id="LCPW01000002">
    <property type="protein sequence ID" value="KKW06211.1"/>
    <property type="molecule type" value="Genomic_DNA"/>
</dbReference>
<dbReference type="InterPro" id="IPR029767">
    <property type="entry name" value="WecB-like"/>
</dbReference>
<dbReference type="Pfam" id="PF02350">
    <property type="entry name" value="Epimerase_2"/>
    <property type="match status" value="1"/>
</dbReference>
<evidence type="ECO:0000256" key="1">
    <source>
        <dbReference type="RuleBase" id="RU003513"/>
    </source>
</evidence>
<dbReference type="Proteomes" id="UP000034119">
    <property type="component" value="Unassembled WGS sequence"/>
</dbReference>
<feature type="domain" description="UDP-N-acetylglucosamine 2-epimerase" evidence="2">
    <location>
        <begin position="28"/>
        <end position="355"/>
    </location>
</feature>
<evidence type="ECO:0000313" key="3">
    <source>
        <dbReference type="EMBL" id="KKW06211.1"/>
    </source>
</evidence>
<sequence>MRFMKKVLTVVGGRPQFIKVAPTSKAIRRKFKEVLVHTGQHYDPNLSNVFFKELNIPKPDYNLGVGSGSHGEQTGKILIELEKVLIKEKPNLVLVFGDMNSTLAGALAASKLHIKVAHVEAGIRSYNREMAEEINRLATDQISDLLFCPTKSAVVNLKKEGIFKGVFNTGNVMYDAALANRKKAESKNNILKKMGLEKNSYLYATVHRAENTDDRRNLASIFEAFAQSGETVILPIHPRTKAAIEKHNLDLTGYPNIRLIDPVGYLENIALIINAKKVLTDSGGVQEEAYFFEVPCITLRSDTERIETVQDGWNVLVGANKKKILAAIKNFRPNRKQSHPYGNGHAAEKIVKILEKYV</sequence>
<dbReference type="CDD" id="cd03786">
    <property type="entry name" value="GTB_UDP-GlcNAc_2-Epimerase"/>
    <property type="match status" value="1"/>
</dbReference>
<dbReference type="PANTHER" id="PTHR43174:SF1">
    <property type="entry name" value="UDP-N-ACETYLGLUCOSAMINE 2-EPIMERASE"/>
    <property type="match status" value="1"/>
</dbReference>
<comment type="caution">
    <text evidence="3">The sequence shown here is derived from an EMBL/GenBank/DDBJ whole genome shotgun (WGS) entry which is preliminary data.</text>
</comment>
<accession>A0A0G1VIE9</accession>
<organism evidence="3 4">
    <name type="scientific">candidate division CPR1 bacterium GW2011_GWC1_49_13</name>
    <dbReference type="NCBI Taxonomy" id="1618342"/>
    <lineage>
        <taxon>Bacteria</taxon>
        <taxon>candidate division CPR1</taxon>
    </lineage>
</organism>
<proteinExistence type="inferred from homology"/>
<dbReference type="NCBIfam" id="TIGR00236">
    <property type="entry name" value="wecB"/>
    <property type="match status" value="1"/>
</dbReference>
<dbReference type="PANTHER" id="PTHR43174">
    <property type="entry name" value="UDP-N-ACETYLGLUCOSAMINE 2-EPIMERASE"/>
    <property type="match status" value="1"/>
</dbReference>
<dbReference type="InterPro" id="IPR003331">
    <property type="entry name" value="UDP_GlcNAc_Epimerase_2_dom"/>
</dbReference>
<evidence type="ECO:0000313" key="4">
    <source>
        <dbReference type="Proteomes" id="UP000034119"/>
    </source>
</evidence>
<dbReference type="GO" id="GO:0016853">
    <property type="term" value="F:isomerase activity"/>
    <property type="evidence" value="ECO:0007669"/>
    <property type="project" value="UniProtKB-KW"/>
</dbReference>
<keyword evidence="1" id="KW-0413">Isomerase</keyword>
<dbReference type="Gene3D" id="3.40.50.2000">
    <property type="entry name" value="Glycogen Phosphorylase B"/>
    <property type="match status" value="2"/>
</dbReference>
<dbReference type="PATRIC" id="fig|1618342.3.peg.108"/>
<dbReference type="SUPFAM" id="SSF53756">
    <property type="entry name" value="UDP-Glycosyltransferase/glycogen phosphorylase"/>
    <property type="match status" value="1"/>
</dbReference>